<proteinExistence type="predicted"/>
<dbReference type="AlphaFoldDB" id="B0RIZ7"/>
<geneLocation type="plasmid" evidence="2 3">
    <name>pCS1</name>
</geneLocation>
<reference evidence="2 3" key="1">
    <citation type="journal article" date="2008" name="J. Bacteriol.">
        <title>Genome of the actinomycete plant pathogen Clavibacter michiganensis subsp. sepedonicus suggests recent niche adaptation.</title>
        <authorList>
            <person name="Bentley S.D."/>
            <person name="Corton C."/>
            <person name="Brown S.E."/>
            <person name="Barron A."/>
            <person name="Clark L."/>
            <person name="Doggett J."/>
            <person name="Harris B."/>
            <person name="Ormond D."/>
            <person name="Quail M.A."/>
            <person name="May G."/>
            <person name="Francis D."/>
            <person name="Knudson D."/>
            <person name="Parkhill J."/>
            <person name="Ishimaru C.A."/>
        </authorList>
    </citation>
    <scope>NUCLEOTIDE SEQUENCE [LARGE SCALE GENOMIC DNA]</scope>
    <source>
        <strain evidence="3">ATCC 33113 / DSM 20744 / JCM 9667 / LMG 2889 / ICMP 2535 / C-1</strain>
    </source>
</reference>
<evidence type="ECO:0000313" key="2">
    <source>
        <dbReference type="EMBL" id="CAQ03185.1"/>
    </source>
</evidence>
<evidence type="ECO:0000313" key="3">
    <source>
        <dbReference type="Proteomes" id="UP000001318"/>
    </source>
</evidence>
<accession>B0RIZ7</accession>
<dbReference type="Proteomes" id="UP000001318">
    <property type="component" value="Plasmid pCS1"/>
</dbReference>
<evidence type="ECO:0000256" key="1">
    <source>
        <dbReference type="SAM" id="MobiDB-lite"/>
    </source>
</evidence>
<dbReference type="RefSeq" id="WP_012296842.1">
    <property type="nucleotide sequence ID" value="NC_010399.1"/>
</dbReference>
<dbReference type="HOGENOM" id="CLU_1123011_0_0_11"/>
<keyword evidence="2" id="KW-0614">Plasmid</keyword>
<dbReference type="GeneID" id="29469725"/>
<feature type="region of interest" description="Disordered" evidence="1">
    <location>
        <begin position="214"/>
        <end position="247"/>
    </location>
</feature>
<dbReference type="OrthoDB" id="5072522at2"/>
<protein>
    <submittedName>
        <fullName evidence="2">Uncharacterized protein</fullName>
    </submittedName>
</protein>
<sequence length="247" mass="27531">MVRLTRRDVALFDWFATVRIANMEALRWALPAAAGSAAPVTVRKAQHWCARMEALELVKREQLFQIGGAVVWPTATWASARQPHLLSQTTRHEVSVSIVSARYLAAGYEWFRDRPAKNGYEHQADGIARKGSTLDAVEVELTAKRPQRYGAIFRAFDVRLQRGEITHVTYFTNVAGGRAIQQALSGSAVPASGRSRLRVVPVFDDRGHWYGDEQPVELGGEWTAPALPAPVDRSNSRQPNLFESDPR</sequence>
<dbReference type="KEGG" id="cms:pCS0002"/>
<dbReference type="EMBL" id="AM849035">
    <property type="protein sequence ID" value="CAQ03185.1"/>
    <property type="molecule type" value="Genomic_DNA"/>
</dbReference>
<name>B0RIZ7_CLASE</name>
<organism evidence="2 3">
    <name type="scientific">Clavibacter sepedonicus</name>
    <name type="common">Clavibacter michiganensis subsp. sepedonicus</name>
    <dbReference type="NCBI Taxonomy" id="31964"/>
    <lineage>
        <taxon>Bacteria</taxon>
        <taxon>Bacillati</taxon>
        <taxon>Actinomycetota</taxon>
        <taxon>Actinomycetes</taxon>
        <taxon>Micrococcales</taxon>
        <taxon>Microbacteriaceae</taxon>
        <taxon>Clavibacter</taxon>
    </lineage>
</organism>
<gene>
    <name evidence="2" type="ordered locus">pCS0002</name>
</gene>
<keyword evidence="3" id="KW-1185">Reference proteome</keyword>